<protein>
    <submittedName>
        <fullName evidence="2">Uncharacterized protein</fullName>
    </submittedName>
</protein>
<feature type="compositionally biased region" description="Basic and acidic residues" evidence="1">
    <location>
        <begin position="39"/>
        <end position="49"/>
    </location>
</feature>
<gene>
    <name evidence="2" type="ORF">STRIP9103_01391</name>
</gene>
<evidence type="ECO:0000313" key="3">
    <source>
        <dbReference type="Proteomes" id="UP000010411"/>
    </source>
</evidence>
<dbReference type="EMBL" id="AEJC01000399">
    <property type="protein sequence ID" value="EKX64008.1"/>
    <property type="molecule type" value="Genomic_DNA"/>
</dbReference>
<organism evidence="2 3">
    <name type="scientific">Streptomyces ipomoeae 91-03</name>
    <dbReference type="NCBI Taxonomy" id="698759"/>
    <lineage>
        <taxon>Bacteria</taxon>
        <taxon>Bacillati</taxon>
        <taxon>Actinomycetota</taxon>
        <taxon>Actinomycetes</taxon>
        <taxon>Kitasatosporales</taxon>
        <taxon>Streptomycetaceae</taxon>
        <taxon>Streptomyces</taxon>
    </lineage>
</organism>
<reference evidence="2 3" key="1">
    <citation type="submission" date="2012-11" db="EMBL/GenBank/DDBJ databases">
        <authorList>
            <person name="Huguet-Tapia J.C."/>
            <person name="Durkin A.S."/>
            <person name="Pettis G.S."/>
            <person name="Badger J.H."/>
        </authorList>
    </citation>
    <scope>NUCLEOTIDE SEQUENCE [LARGE SCALE GENOMIC DNA]</scope>
    <source>
        <strain evidence="2 3">91-03</strain>
    </source>
</reference>
<proteinExistence type="predicted"/>
<dbReference type="PATRIC" id="fig|698759.3.peg.5339"/>
<dbReference type="Proteomes" id="UP000010411">
    <property type="component" value="Unassembled WGS sequence"/>
</dbReference>
<evidence type="ECO:0000313" key="2">
    <source>
        <dbReference type="EMBL" id="EKX64008.1"/>
    </source>
</evidence>
<name>L1KUD7_9ACTN</name>
<dbReference type="AlphaFoldDB" id="L1KUD7"/>
<comment type="caution">
    <text evidence="2">The sequence shown here is derived from an EMBL/GenBank/DDBJ whole genome shotgun (WGS) entry which is preliminary data.</text>
</comment>
<evidence type="ECO:0000256" key="1">
    <source>
        <dbReference type="SAM" id="MobiDB-lite"/>
    </source>
</evidence>
<keyword evidence="3" id="KW-1185">Reference proteome</keyword>
<sequence length="49" mass="5654">MYAKCDGQHAWSRSTCLVRRSEAERQGRGTAGPHRRSERRWEPDASRPA</sequence>
<feature type="region of interest" description="Disordered" evidence="1">
    <location>
        <begin position="20"/>
        <end position="49"/>
    </location>
</feature>
<accession>L1KUD7</accession>